<evidence type="ECO:0000256" key="1">
    <source>
        <dbReference type="ARBA" id="ARBA00004141"/>
    </source>
</evidence>
<feature type="transmembrane region" description="Helical" evidence="6">
    <location>
        <begin position="131"/>
        <end position="151"/>
    </location>
</feature>
<dbReference type="InterPro" id="IPR050746">
    <property type="entry name" value="DAACS"/>
</dbReference>
<dbReference type="PANTHER" id="PTHR11958">
    <property type="entry name" value="SODIUM/DICARBOXYLATE SYMPORTER-RELATED"/>
    <property type="match status" value="1"/>
</dbReference>
<keyword evidence="3 6" id="KW-0812">Transmembrane</keyword>
<dbReference type="STRING" id="1884261.A0A5C3Q2I8"/>
<evidence type="ECO:0000256" key="3">
    <source>
        <dbReference type="ARBA" id="ARBA00022692"/>
    </source>
</evidence>
<dbReference type="InterPro" id="IPR036458">
    <property type="entry name" value="Na:dicarbo_symporter_sf"/>
</dbReference>
<sequence>MSHDTTIQKEKAVSRPNSVTDNLEYNQEYNATPLVQEKKPWWHSVKVWGSATQIVIAAILGLALGLIVSTQVEVVPPAATEILNIPGDLWLRALKAVVMPLIICAMIMAVQRLREMGQGSGRRLAIYTVTWYVVTTLFSIGMSCVMTALVWKPLFKVAAADSRSATGASNPPHMVVKQMFQSFVADNIVNALATNSLLAVLIMACVVGYLIRDRNSMILKLVVEVEQMIMIVIAALIAMAPFGVFFLVLSSLLKLDIADIGENLGLLIAGTLGTMGIHVFIILPGLFFIITRQNPYSFWIKISPAWVTAWGSASSAATLPVTLRVCEERGIPKTVYKFTAPLGCLINMDGTAIYFPMAVVFLAATQGHELLATDYVIICLLATLASIGVSPIPSASLVLIVMICNSIGVEVTGMFAVIVAIDWLLDRFRTAVNVSGDLFAGVILTKLTGLRDDPDMREDEMVHAQKTHHVDDTVQRV</sequence>
<keyword evidence="5 6" id="KW-0472">Membrane</keyword>
<dbReference type="SUPFAM" id="SSF118215">
    <property type="entry name" value="Proton glutamate symport protein"/>
    <property type="match status" value="1"/>
</dbReference>
<keyword evidence="2 6" id="KW-0813">Transport</keyword>
<dbReference type="PRINTS" id="PR00173">
    <property type="entry name" value="EDTRNSPORT"/>
</dbReference>
<protein>
    <recommendedName>
        <fullName evidence="6">Amino acid transporter</fullName>
    </recommendedName>
</protein>
<feature type="transmembrane region" description="Helical" evidence="6">
    <location>
        <begin position="265"/>
        <end position="290"/>
    </location>
</feature>
<feature type="transmembrane region" description="Helical" evidence="6">
    <location>
        <begin position="188"/>
        <end position="211"/>
    </location>
</feature>
<feature type="transmembrane region" description="Helical" evidence="6">
    <location>
        <begin position="375"/>
        <end position="392"/>
    </location>
</feature>
<gene>
    <name evidence="7" type="ORF">BDV98DRAFT_556099</name>
</gene>
<keyword evidence="6" id="KW-0769">Symport</keyword>
<dbReference type="OrthoDB" id="5877963at2759"/>
<dbReference type="Proteomes" id="UP000305067">
    <property type="component" value="Unassembled WGS sequence"/>
</dbReference>
<organism evidence="7 8">
    <name type="scientific">Pterulicium gracile</name>
    <dbReference type="NCBI Taxonomy" id="1884261"/>
    <lineage>
        <taxon>Eukaryota</taxon>
        <taxon>Fungi</taxon>
        <taxon>Dikarya</taxon>
        <taxon>Basidiomycota</taxon>
        <taxon>Agaricomycotina</taxon>
        <taxon>Agaricomycetes</taxon>
        <taxon>Agaricomycetidae</taxon>
        <taxon>Agaricales</taxon>
        <taxon>Pleurotineae</taxon>
        <taxon>Pterulaceae</taxon>
        <taxon>Pterulicium</taxon>
    </lineage>
</organism>
<dbReference type="EMBL" id="ML178876">
    <property type="protein sequence ID" value="TFK95716.1"/>
    <property type="molecule type" value="Genomic_DNA"/>
</dbReference>
<dbReference type="PANTHER" id="PTHR11958:SF63">
    <property type="entry name" value="AMINO ACID TRANSPORTER"/>
    <property type="match status" value="1"/>
</dbReference>
<keyword evidence="4 6" id="KW-1133">Transmembrane helix</keyword>
<reference evidence="7 8" key="1">
    <citation type="journal article" date="2019" name="Nat. Ecol. Evol.">
        <title>Megaphylogeny resolves global patterns of mushroom evolution.</title>
        <authorList>
            <person name="Varga T."/>
            <person name="Krizsan K."/>
            <person name="Foldi C."/>
            <person name="Dima B."/>
            <person name="Sanchez-Garcia M."/>
            <person name="Sanchez-Ramirez S."/>
            <person name="Szollosi G.J."/>
            <person name="Szarkandi J.G."/>
            <person name="Papp V."/>
            <person name="Albert L."/>
            <person name="Andreopoulos W."/>
            <person name="Angelini C."/>
            <person name="Antonin V."/>
            <person name="Barry K.W."/>
            <person name="Bougher N.L."/>
            <person name="Buchanan P."/>
            <person name="Buyck B."/>
            <person name="Bense V."/>
            <person name="Catcheside P."/>
            <person name="Chovatia M."/>
            <person name="Cooper J."/>
            <person name="Damon W."/>
            <person name="Desjardin D."/>
            <person name="Finy P."/>
            <person name="Geml J."/>
            <person name="Haridas S."/>
            <person name="Hughes K."/>
            <person name="Justo A."/>
            <person name="Karasinski D."/>
            <person name="Kautmanova I."/>
            <person name="Kiss B."/>
            <person name="Kocsube S."/>
            <person name="Kotiranta H."/>
            <person name="LaButti K.M."/>
            <person name="Lechner B.E."/>
            <person name="Liimatainen K."/>
            <person name="Lipzen A."/>
            <person name="Lukacs Z."/>
            <person name="Mihaltcheva S."/>
            <person name="Morgado L.N."/>
            <person name="Niskanen T."/>
            <person name="Noordeloos M.E."/>
            <person name="Ohm R.A."/>
            <person name="Ortiz-Santana B."/>
            <person name="Ovrebo C."/>
            <person name="Racz N."/>
            <person name="Riley R."/>
            <person name="Savchenko A."/>
            <person name="Shiryaev A."/>
            <person name="Soop K."/>
            <person name="Spirin V."/>
            <person name="Szebenyi C."/>
            <person name="Tomsovsky M."/>
            <person name="Tulloss R.E."/>
            <person name="Uehling J."/>
            <person name="Grigoriev I.V."/>
            <person name="Vagvolgyi C."/>
            <person name="Papp T."/>
            <person name="Martin F.M."/>
            <person name="Miettinen O."/>
            <person name="Hibbett D.S."/>
            <person name="Nagy L.G."/>
        </authorList>
    </citation>
    <scope>NUCLEOTIDE SEQUENCE [LARGE SCALE GENOMIC DNA]</scope>
    <source>
        <strain evidence="7 8">CBS 309.79</strain>
    </source>
</reference>
<evidence type="ECO:0000256" key="6">
    <source>
        <dbReference type="RuleBase" id="RU361216"/>
    </source>
</evidence>
<dbReference type="InterPro" id="IPR001991">
    <property type="entry name" value="Na-dicarboxylate_symporter"/>
</dbReference>
<comment type="similarity">
    <text evidence="6">Belongs to the dicarboxylate/amino acid:cation symporter (DAACS) (TC 2.A.23) family.</text>
</comment>
<feature type="transmembrane region" description="Helical" evidence="6">
    <location>
        <begin position="89"/>
        <end position="110"/>
    </location>
</feature>
<feature type="transmembrane region" description="Helical" evidence="6">
    <location>
        <begin position="47"/>
        <end position="69"/>
    </location>
</feature>
<feature type="transmembrane region" description="Helical" evidence="6">
    <location>
        <begin position="231"/>
        <end position="253"/>
    </location>
</feature>
<evidence type="ECO:0000256" key="5">
    <source>
        <dbReference type="ARBA" id="ARBA00023136"/>
    </source>
</evidence>
<dbReference type="GO" id="GO:0015175">
    <property type="term" value="F:neutral L-amino acid transmembrane transporter activity"/>
    <property type="evidence" value="ECO:0007669"/>
    <property type="project" value="TreeGrafter"/>
</dbReference>
<dbReference type="Gene3D" id="1.10.3860.10">
    <property type="entry name" value="Sodium:dicarboxylate symporter"/>
    <property type="match status" value="1"/>
</dbReference>
<dbReference type="Pfam" id="PF00375">
    <property type="entry name" value="SDF"/>
    <property type="match status" value="1"/>
</dbReference>
<keyword evidence="8" id="KW-1185">Reference proteome</keyword>
<dbReference type="GO" id="GO:0015501">
    <property type="term" value="F:glutamate:sodium symporter activity"/>
    <property type="evidence" value="ECO:0007669"/>
    <property type="project" value="TreeGrafter"/>
</dbReference>
<feature type="transmembrane region" description="Helical" evidence="6">
    <location>
        <begin position="398"/>
        <end position="425"/>
    </location>
</feature>
<dbReference type="GO" id="GO:0005886">
    <property type="term" value="C:plasma membrane"/>
    <property type="evidence" value="ECO:0007669"/>
    <property type="project" value="TreeGrafter"/>
</dbReference>
<proteinExistence type="inferred from homology"/>
<dbReference type="GO" id="GO:0005313">
    <property type="term" value="F:L-glutamate transmembrane transporter activity"/>
    <property type="evidence" value="ECO:0007669"/>
    <property type="project" value="TreeGrafter"/>
</dbReference>
<evidence type="ECO:0000313" key="8">
    <source>
        <dbReference type="Proteomes" id="UP000305067"/>
    </source>
</evidence>
<feature type="transmembrane region" description="Helical" evidence="6">
    <location>
        <begin position="340"/>
        <end position="363"/>
    </location>
</feature>
<dbReference type="AlphaFoldDB" id="A0A5C3Q2I8"/>
<evidence type="ECO:0000256" key="2">
    <source>
        <dbReference type="ARBA" id="ARBA00022448"/>
    </source>
</evidence>
<evidence type="ECO:0000256" key="4">
    <source>
        <dbReference type="ARBA" id="ARBA00022989"/>
    </source>
</evidence>
<comment type="subcellular location">
    <subcellularLocation>
        <location evidence="1 6">Membrane</location>
        <topology evidence="1 6">Multi-pass membrane protein</topology>
    </subcellularLocation>
</comment>
<evidence type="ECO:0000313" key="7">
    <source>
        <dbReference type="EMBL" id="TFK95716.1"/>
    </source>
</evidence>
<accession>A0A5C3Q2I8</accession>
<name>A0A5C3Q2I8_9AGAR</name>